<reference evidence="3 4" key="2">
    <citation type="submission" date="2019-02" db="EMBL/GenBank/DDBJ databases">
        <title>Comparative genomic analysis of the Hafnia genus genomes.</title>
        <authorList>
            <person name="Zhiqiu Y."/>
            <person name="Chao Y."/>
            <person name="Yuhui D."/>
            <person name="Di H."/>
            <person name="Bin L."/>
        </authorList>
    </citation>
    <scope>NUCLEOTIDE SEQUENCE [LARGE SCALE GENOMIC DNA]</scope>
    <source>
        <strain evidence="3 4">PCM_1210</strain>
    </source>
</reference>
<protein>
    <submittedName>
        <fullName evidence="3">EpsG family protein</fullName>
    </submittedName>
</protein>
<keyword evidence="1" id="KW-1133">Transmembrane helix</keyword>
<evidence type="ECO:0000313" key="2">
    <source>
        <dbReference type="EMBL" id="ANF30037.1"/>
    </source>
</evidence>
<feature type="transmembrane region" description="Helical" evidence="1">
    <location>
        <begin position="267"/>
        <end position="288"/>
    </location>
</feature>
<dbReference type="EMBL" id="SITJ01000081">
    <property type="protein sequence ID" value="TBL64672.1"/>
    <property type="molecule type" value="Genomic_DNA"/>
</dbReference>
<organism evidence="2">
    <name type="scientific">Hafnia alvei</name>
    <dbReference type="NCBI Taxonomy" id="569"/>
    <lineage>
        <taxon>Bacteria</taxon>
        <taxon>Pseudomonadati</taxon>
        <taxon>Pseudomonadota</taxon>
        <taxon>Gammaproteobacteria</taxon>
        <taxon>Enterobacterales</taxon>
        <taxon>Hafniaceae</taxon>
        <taxon>Hafnia</taxon>
    </lineage>
</organism>
<keyword evidence="1" id="KW-0812">Transmembrane</keyword>
<sequence>MNAFIIYNLILLFVSFFSLIYCTAKNSGIKTLLFGMVLIIILIPSSLRFNIGTDVLTYRFIFNNLDYFKEKTEIGYYFLNFFVKTCGLSFQWVLVLSALMSYYFALKSFKKDYFFVYAVFFVLVMYLPSYSMIRQFLAICIIMYGLSTLTDKSKWTYLVVVSGACLFHSSALIMFFFIFIRKIKLTATLAFFIIIVFTIVIYYFNAVNMLFESSFFQQSKYGVYALNEFGRKTELGTGIGIFLRLLVPVYVIINAKKIYNNESCSPQIVILSLIYICTLLLSANVYIFNRLVDLFMYIPILGVVEILRISKAGYSKVITGGLCFIIYLLLFELTISNSAVGASGGLGINPYLNVFDRGAF</sequence>
<feature type="transmembrane region" description="Helical" evidence="1">
    <location>
        <begin position="185"/>
        <end position="204"/>
    </location>
</feature>
<evidence type="ECO:0000313" key="4">
    <source>
        <dbReference type="Proteomes" id="UP000291600"/>
    </source>
</evidence>
<gene>
    <name evidence="3" type="ORF">EYY96_22185</name>
</gene>
<feature type="transmembrane region" description="Helical" evidence="1">
    <location>
        <begin position="317"/>
        <end position="335"/>
    </location>
</feature>
<dbReference type="RefSeq" id="WP_130971791.1">
    <property type="nucleotide sequence ID" value="NZ_SITJ01000081.1"/>
</dbReference>
<evidence type="ECO:0000256" key="1">
    <source>
        <dbReference type="SAM" id="Phobius"/>
    </source>
</evidence>
<feature type="transmembrane region" description="Helical" evidence="1">
    <location>
        <begin position="156"/>
        <end position="178"/>
    </location>
</feature>
<dbReference type="Proteomes" id="UP000291600">
    <property type="component" value="Unassembled WGS sequence"/>
</dbReference>
<feature type="transmembrane region" description="Helical" evidence="1">
    <location>
        <begin position="235"/>
        <end position="255"/>
    </location>
</feature>
<accession>A0A172X099</accession>
<proteinExistence type="predicted"/>
<dbReference type="InterPro" id="IPR049458">
    <property type="entry name" value="EpsG-like"/>
</dbReference>
<dbReference type="Pfam" id="PF14897">
    <property type="entry name" value="EpsG"/>
    <property type="match status" value="1"/>
</dbReference>
<evidence type="ECO:0000313" key="3">
    <source>
        <dbReference type="EMBL" id="TBL64672.1"/>
    </source>
</evidence>
<keyword evidence="1" id="KW-0472">Membrane</keyword>
<dbReference type="AlphaFoldDB" id="A0A172X099"/>
<feature type="transmembrane region" description="Helical" evidence="1">
    <location>
        <begin position="294"/>
        <end position="310"/>
    </location>
</feature>
<feature type="transmembrane region" description="Helical" evidence="1">
    <location>
        <begin position="114"/>
        <end position="144"/>
    </location>
</feature>
<feature type="transmembrane region" description="Helical" evidence="1">
    <location>
        <begin position="6"/>
        <end position="24"/>
    </location>
</feature>
<dbReference type="EMBL" id="KX117087">
    <property type="protein sequence ID" value="ANF30037.1"/>
    <property type="molecule type" value="Genomic_DNA"/>
</dbReference>
<feature type="transmembrane region" description="Helical" evidence="1">
    <location>
        <begin position="74"/>
        <end position="102"/>
    </location>
</feature>
<name>A0A172X099_HAFAL</name>
<feature type="transmembrane region" description="Helical" evidence="1">
    <location>
        <begin position="31"/>
        <end position="51"/>
    </location>
</feature>
<reference evidence="2" key="1">
    <citation type="journal article" date="2016" name="PLoS ONE">
        <title>Genetic Diversity of O-Antigens in Hafnia alvei and the Development of a Suspension Array for Serotype Detection.</title>
        <authorList>
            <person name="Duan Z."/>
            <person name="Niedziela T."/>
            <person name="Lugowski C."/>
            <person name="Cao B."/>
            <person name="Wang T."/>
            <person name="Xu L."/>
            <person name="Yang B."/>
            <person name="Liu B."/>
            <person name="Wang L."/>
        </authorList>
    </citation>
    <scope>NUCLEOTIDE SEQUENCE</scope>
    <source>
        <strain evidence="2">PCM1210</strain>
    </source>
</reference>